<sequence length="200" mass="21480">MRHKSGAIRAALVTVLAGTVLGGCGLSSSDKSQEAPAVDITMKEAAQKADAMLDGTMAAFVPEVEWTNDRTTAGDCDLIRYRTVMTIISEQRRGNFLGVTERFWKKSGYKIVSVNKDKEHPAIFARSADGFAISVTIGDRGQAFFEVATPCVRESEIPDPVVRANGQDYSHDEVPYPNVRSRFWSAGSPVSGASAGSSSS</sequence>
<dbReference type="RefSeq" id="WP_146480699.1">
    <property type="nucleotide sequence ID" value="NZ_CP042266.1"/>
</dbReference>
<organism evidence="1 2">
    <name type="scientific">Streptomyces qinzhouensis</name>
    <dbReference type="NCBI Taxonomy" id="2599401"/>
    <lineage>
        <taxon>Bacteria</taxon>
        <taxon>Bacillati</taxon>
        <taxon>Actinomycetota</taxon>
        <taxon>Actinomycetes</taxon>
        <taxon>Kitasatosporales</taxon>
        <taxon>Streptomycetaceae</taxon>
        <taxon>Streptomyces</taxon>
    </lineage>
</organism>
<keyword evidence="2" id="KW-1185">Reference proteome</keyword>
<name>A0A5B8JBT8_9ACTN</name>
<dbReference type="OrthoDB" id="3867807at2"/>
<accession>A0A5B8JBT8</accession>
<evidence type="ECO:0008006" key="3">
    <source>
        <dbReference type="Google" id="ProtNLM"/>
    </source>
</evidence>
<dbReference type="Proteomes" id="UP000320580">
    <property type="component" value="Chromosome"/>
</dbReference>
<gene>
    <name evidence="1" type="ORF">FQU76_13445</name>
</gene>
<dbReference type="EMBL" id="CP042266">
    <property type="protein sequence ID" value="QDY77361.1"/>
    <property type="molecule type" value="Genomic_DNA"/>
</dbReference>
<evidence type="ECO:0000313" key="2">
    <source>
        <dbReference type="Proteomes" id="UP000320580"/>
    </source>
</evidence>
<protein>
    <recommendedName>
        <fullName evidence="3">Lipoprotein</fullName>
    </recommendedName>
</protein>
<dbReference type="PROSITE" id="PS51257">
    <property type="entry name" value="PROKAR_LIPOPROTEIN"/>
    <property type="match status" value="1"/>
</dbReference>
<reference evidence="1 2" key="1">
    <citation type="submission" date="2019-07" db="EMBL/GenBank/DDBJ databases">
        <authorList>
            <person name="Zhu P."/>
        </authorList>
    </citation>
    <scope>NUCLEOTIDE SEQUENCE [LARGE SCALE GENOMIC DNA]</scope>
    <source>
        <strain evidence="1 2">SSL-25</strain>
    </source>
</reference>
<evidence type="ECO:0000313" key="1">
    <source>
        <dbReference type="EMBL" id="QDY77361.1"/>
    </source>
</evidence>
<dbReference type="KEGG" id="sqz:FQU76_13445"/>
<dbReference type="AlphaFoldDB" id="A0A5B8JBT8"/>
<proteinExistence type="predicted"/>